<keyword evidence="1" id="KW-1133">Transmembrane helix</keyword>
<feature type="transmembrane region" description="Helical" evidence="1">
    <location>
        <begin position="54"/>
        <end position="72"/>
    </location>
</feature>
<comment type="caution">
    <text evidence="2">The sequence shown here is derived from an EMBL/GenBank/DDBJ whole genome shotgun (WGS) entry which is preliminary data.</text>
</comment>
<accession>A0A7X0NGD4</accession>
<gene>
    <name evidence="2" type="ORF">HNQ55_001358</name>
</gene>
<name>A0A7X0NGD4_9GAMM</name>
<keyword evidence="1" id="KW-0812">Transmembrane</keyword>
<dbReference type="RefSeq" id="WP_184423669.1">
    <property type="nucleotide sequence ID" value="NZ_AP027362.1"/>
</dbReference>
<keyword evidence="3" id="KW-1185">Reference proteome</keyword>
<reference evidence="2 3" key="1">
    <citation type="submission" date="2020-08" db="EMBL/GenBank/DDBJ databases">
        <title>Genomic Encyclopedia of Type Strains, Phase IV (KMG-IV): sequencing the most valuable type-strain genomes for metagenomic binning, comparative biology and taxonomic classification.</title>
        <authorList>
            <person name="Goeker M."/>
        </authorList>
    </citation>
    <scope>NUCLEOTIDE SEQUENCE [LARGE SCALE GENOMIC DNA]</scope>
    <source>
        <strain evidence="2 3">DSM 26287</strain>
    </source>
</reference>
<proteinExistence type="predicted"/>
<dbReference type="AlphaFoldDB" id="A0A7X0NGD4"/>
<dbReference type="Proteomes" id="UP000537141">
    <property type="component" value="Unassembled WGS sequence"/>
</dbReference>
<organism evidence="2 3">
    <name type="scientific">Thalassotalea piscium</name>
    <dbReference type="NCBI Taxonomy" id="1230533"/>
    <lineage>
        <taxon>Bacteria</taxon>
        <taxon>Pseudomonadati</taxon>
        <taxon>Pseudomonadota</taxon>
        <taxon>Gammaproteobacteria</taxon>
        <taxon>Alteromonadales</taxon>
        <taxon>Colwelliaceae</taxon>
        <taxon>Thalassotalea</taxon>
    </lineage>
</organism>
<evidence type="ECO:0000313" key="2">
    <source>
        <dbReference type="EMBL" id="MBB6542858.1"/>
    </source>
</evidence>
<dbReference type="EMBL" id="JACHHU010000008">
    <property type="protein sequence ID" value="MBB6542858.1"/>
    <property type="molecule type" value="Genomic_DNA"/>
</dbReference>
<evidence type="ECO:0000256" key="1">
    <source>
        <dbReference type="SAM" id="Phobius"/>
    </source>
</evidence>
<keyword evidence="1" id="KW-0472">Membrane</keyword>
<sequence>MMGALASLGSIFGGGGKGGGLIPNSGASNGDLASDASYHVGNMTFGAVGANSSNNQMMIIAAVAVVGLLVWMKK</sequence>
<protein>
    <submittedName>
        <fullName evidence="2">Uncharacterized protein</fullName>
    </submittedName>
</protein>
<evidence type="ECO:0000313" key="3">
    <source>
        <dbReference type="Proteomes" id="UP000537141"/>
    </source>
</evidence>